<keyword evidence="3" id="KW-0677">Repeat</keyword>
<comment type="caution">
    <text evidence="8">The sequence shown here is derived from an EMBL/GenBank/DDBJ whole genome shotgun (WGS) entry which is preliminary data.</text>
</comment>
<evidence type="ECO:0000313" key="8">
    <source>
        <dbReference type="EMBL" id="MDB9538086.1"/>
    </source>
</evidence>
<evidence type="ECO:0000256" key="7">
    <source>
        <dbReference type="SAM" id="SignalP"/>
    </source>
</evidence>
<reference evidence="8 9" key="1">
    <citation type="submission" date="2023-01" db="EMBL/GenBank/DDBJ databases">
        <title>Genomes from the Australian National Cyanobacteria Reference Collection.</title>
        <authorList>
            <person name="Willis A."/>
            <person name="Lee E.M.F."/>
        </authorList>
    </citation>
    <scope>NUCLEOTIDE SEQUENCE [LARGE SCALE GENOMIC DNA]</scope>
    <source>
        <strain evidence="8 9">CS-1033</strain>
    </source>
</reference>
<dbReference type="Pfam" id="PF13181">
    <property type="entry name" value="TPR_8"/>
    <property type="match status" value="1"/>
</dbReference>
<feature type="repeat" description="TPR" evidence="6">
    <location>
        <begin position="348"/>
        <end position="381"/>
    </location>
</feature>
<dbReference type="PROSITE" id="PS50005">
    <property type="entry name" value="TPR"/>
    <property type="match status" value="1"/>
</dbReference>
<comment type="subcellular location">
    <subcellularLocation>
        <location evidence="1">Cytoplasm</location>
    </subcellularLocation>
</comment>
<dbReference type="Gene3D" id="1.25.40.10">
    <property type="entry name" value="Tetratricopeptide repeat domain"/>
    <property type="match status" value="2"/>
</dbReference>
<dbReference type="SMART" id="SM00028">
    <property type="entry name" value="TPR"/>
    <property type="match status" value="4"/>
</dbReference>
<accession>A0ABT5ANP7</accession>
<keyword evidence="7" id="KW-0732">Signal</keyword>
<evidence type="ECO:0000256" key="4">
    <source>
        <dbReference type="ARBA" id="ARBA00022803"/>
    </source>
</evidence>
<keyword evidence="9" id="KW-1185">Reference proteome</keyword>
<evidence type="ECO:0000313" key="9">
    <source>
        <dbReference type="Proteomes" id="UP001212499"/>
    </source>
</evidence>
<comment type="similarity">
    <text evidence="5">Belongs to the Rap family.</text>
</comment>
<dbReference type="PANTHER" id="PTHR46630:SF1">
    <property type="entry name" value="TETRATRICOPEPTIDE REPEAT PROTEIN 29"/>
    <property type="match status" value="1"/>
</dbReference>
<dbReference type="InterPro" id="IPR051476">
    <property type="entry name" value="Bac_ResReg_Asp_Phosphatase"/>
</dbReference>
<evidence type="ECO:0000256" key="6">
    <source>
        <dbReference type="PROSITE-ProRule" id="PRU00339"/>
    </source>
</evidence>
<protein>
    <recommendedName>
        <fullName evidence="10">TPR repeat-containing protein</fullName>
    </recommendedName>
</protein>
<feature type="chain" id="PRO_5046192981" description="TPR repeat-containing protein" evidence="7">
    <location>
        <begin position="27"/>
        <end position="433"/>
    </location>
</feature>
<dbReference type="InterPro" id="IPR019734">
    <property type="entry name" value="TPR_rpt"/>
</dbReference>
<dbReference type="EMBL" id="JAQMUH010000004">
    <property type="protein sequence ID" value="MDB9538086.1"/>
    <property type="molecule type" value="Genomic_DNA"/>
</dbReference>
<name>A0ABT5ANP7_9CYAN</name>
<evidence type="ECO:0000256" key="2">
    <source>
        <dbReference type="ARBA" id="ARBA00022490"/>
    </source>
</evidence>
<proteinExistence type="inferred from homology"/>
<evidence type="ECO:0000256" key="3">
    <source>
        <dbReference type="ARBA" id="ARBA00022737"/>
    </source>
</evidence>
<sequence length="433" mass="49749">MLRHLYITVSLVILCQFHTAVTLAQAQFTPNPLELTTPDPLLPPLRDKQQLTIPQRENLERALDALNQEATAKLQGGDQPGAFAIWNREIRLRRYLGVFAEVKALSRFGAIAWGENDGEQVRYITQRLQTIQQSAQKAKGFDWELMRALGEAYQQVRSPKLALQAYEQVLTVVQQQQDTAAVLQTLTTIGELHLSWFDYPQAAATYEQLFNLTANQGDRARELVYLQQLSYIYQQHQQPQAAIDTLQRIVKIYQQENNLTKIPELQLAIGTNYQLLAQKNPSLLTEAFNNYQQAYIIAMESRQYVRAGEALQKIISLYIDQGQTDAALQVSQILIETQEQAMNYYGMMAAYDQMGQLYLQTQDYSQALIAFEKGLELAQQLKHQETYFTQQIEKASKYSISHAREVQSCLVSGNREHRNREHRNREYCCTFLV</sequence>
<evidence type="ECO:0008006" key="10">
    <source>
        <dbReference type="Google" id="ProtNLM"/>
    </source>
</evidence>
<evidence type="ECO:0000256" key="1">
    <source>
        <dbReference type="ARBA" id="ARBA00004496"/>
    </source>
</evidence>
<dbReference type="Proteomes" id="UP001212499">
    <property type="component" value="Unassembled WGS sequence"/>
</dbReference>
<evidence type="ECO:0000256" key="5">
    <source>
        <dbReference type="ARBA" id="ARBA00038253"/>
    </source>
</evidence>
<keyword evidence="4 6" id="KW-0802">TPR repeat</keyword>
<feature type="signal peptide" evidence="7">
    <location>
        <begin position="1"/>
        <end position="26"/>
    </location>
</feature>
<gene>
    <name evidence="8" type="ORF">PN457_00105</name>
</gene>
<keyword evidence="2" id="KW-0963">Cytoplasm</keyword>
<dbReference type="RefSeq" id="WP_271730481.1">
    <property type="nucleotide sequence ID" value="NZ_JANQDP010000078.1"/>
</dbReference>
<dbReference type="PANTHER" id="PTHR46630">
    <property type="entry name" value="TETRATRICOPEPTIDE REPEAT PROTEIN 29"/>
    <property type="match status" value="1"/>
</dbReference>
<organism evidence="8 9">
    <name type="scientific">Anabaenopsis arnoldii</name>
    <dbReference type="NCBI Taxonomy" id="2152938"/>
    <lineage>
        <taxon>Bacteria</taxon>
        <taxon>Bacillati</taxon>
        <taxon>Cyanobacteriota</taxon>
        <taxon>Cyanophyceae</taxon>
        <taxon>Nostocales</taxon>
        <taxon>Nodulariaceae</taxon>
        <taxon>Anabaenopsis</taxon>
    </lineage>
</organism>
<dbReference type="SUPFAM" id="SSF48452">
    <property type="entry name" value="TPR-like"/>
    <property type="match status" value="2"/>
</dbReference>
<dbReference type="InterPro" id="IPR011990">
    <property type="entry name" value="TPR-like_helical_dom_sf"/>
</dbReference>